<accession>F0VDR4</accession>
<dbReference type="InterPro" id="IPR040262">
    <property type="entry name" value="At4g38062-like"/>
</dbReference>
<dbReference type="OMA" id="MANEQGA"/>
<sequence length="1547" mass="166877">MSLFSGMMVKKPGAPATASTQSLAPSSAARPSTARAAVASSSEGQGVPLSAERLSSETLGFRQHVREPVSARLGTSEDRDGEKGEGGGSEDLQSATLRAPSGQNPVSAFFPSLHRENCGGARRSSPFASPASSGSLPSSVSPSRSSSAVSPSPQSSAFPFLVGPRLAARSRSASHERNPSALSDAQATPVSSFVSPAASAAAFDFARPPPPKSLESLDFSASVDASAPADLPPRVVKKKPRSVNVPGYMCRQQSSELRSCGEGERMERRNSGSSSHSSLRAPSEPSEQILATPAKSPDSQSVSSLSGLARVPPSRDPAESQRANSANRETSPRLQVRTQDGADEAPQKRLASMPSPSASSSDDRSRSSTSVQGAPKLEVAGSCGAPKLEVAGSCGAPKLEVAGSCGAPKLEVAGSCGAPKLEVAGSCGAPKLEVAGSCGAPKLEVAGSCGAPASVDAEGASSPRASLPLSARLNPADEDASAWYYVCRADCLQQQRDQIHRLARSVEIQISTLTDLEGLEQAQKALQEEQEAHVVREDFEAAAKVDVELQKLEDARDEKVHQLLDSGGRAQLCAVAGNAEIAAKLLDAVSKLHAQLQELDRHRRQEAARAREEARNKREEEERKLNQEAAALQERVRDCEEAAQTAARELTALAAREKAIEEATNAELNRLDDTQANTQAQMEDLRRQLAALEAECERRAAKIAELREERSRVQADFRREEEELLAAQALLHEHEKSLEKEEDKLHRRRGALDELARAAEEEEQAFQAATSALSASLASFPQRLRFLRGLKKFREFVQTHLRASLSSAALEEAQDRMRRLGEERHELQEHLRKWEERRLKLRGEQQQQLLLLPILEQEKALAVSSRHFKEAASFSAEIKQCQEAVETLNASLDACTAEIRQSQQSLDALEPELRLLRSAQLEHYRHNQAAQKKLLRQQLRLLEKMRVLCPSERDTLYLETLDEESAVYRHLLEMLDNKTSSAVQDGKENGEGDAEGDGNLPEAERHGESDVQHEASLGEEDRDNVADESFFDAFFSDEDVSTSEDRVTGSQSPAEKRDKEETSVAPLRDSFPAGCRPTPHSPRRGPRDPERSSVSSVSPSSAPASVPDSLDCPALLGSETQEGLQREAGGANELKEGDLPPLCRGEERTGSAAVAPSASEEERTGDERRLVEATGSPRSSRGVTGDAEGKRVDAEAAEPREEQRTVLGSNSGEDRETGENDRPASTCRGDSGGVPQQSEPHASRLRRLLIEERQQSDQLMRQQDLLCLLQEQLLQEEEHGACDDSSLEPALREQIRNVRAAMDETGRQIDKLREERKRLQDPSAVYRHHVQAGEEDQAPSLYRHSAPSDESGDAVLPDSGTHQSSFSFISSASPDRGKVESAEENEQALTRRVGSGESLPGQKGSKEAVAPAAGGALFAGMQFKRREARGGGKREEKDVDAETTHSAEGETQKDETRGGAANADCEAGPGSAEESCRQIDNITGRDNEDAQADSGAAEAMQTVRNCGEYSETTDNDRDRLTEHAGVISTDSHGASSNGDSPVFQHTD</sequence>
<feature type="region of interest" description="Disordered" evidence="2">
    <location>
        <begin position="225"/>
        <end position="382"/>
    </location>
</feature>
<reference evidence="3" key="2">
    <citation type="submission" date="2011-03" db="EMBL/GenBank/DDBJ databases">
        <title>Comparative genomics and transcriptomics of Neospora caninum and Toxoplasma gondii.</title>
        <authorList>
            <person name="Reid A.J."/>
            <person name="Sohal A."/>
            <person name="Harris D."/>
            <person name="Quail M."/>
            <person name="Sanders M."/>
            <person name="Berriman M."/>
            <person name="Wastling J.M."/>
            <person name="Pain A."/>
        </authorList>
    </citation>
    <scope>NUCLEOTIDE SEQUENCE</scope>
    <source>
        <strain evidence="3">Liverpool</strain>
    </source>
</reference>
<feature type="compositionally biased region" description="Low complexity" evidence="2">
    <location>
        <begin position="271"/>
        <end position="286"/>
    </location>
</feature>
<dbReference type="VEuPathDB" id="ToxoDB:NCLIV_016490"/>
<evidence type="ECO:0000313" key="3">
    <source>
        <dbReference type="EMBL" id="CBZ51857.1"/>
    </source>
</evidence>
<feature type="region of interest" description="Disordered" evidence="2">
    <location>
        <begin position="1"/>
        <end position="193"/>
    </location>
</feature>
<proteinExistence type="predicted"/>
<feature type="region of interest" description="Disordered" evidence="2">
    <location>
        <begin position="603"/>
        <end position="626"/>
    </location>
</feature>
<feature type="coiled-coil region" evidence="1">
    <location>
        <begin position="810"/>
        <end position="844"/>
    </location>
</feature>
<feature type="compositionally biased region" description="Low complexity" evidence="2">
    <location>
        <begin position="1364"/>
        <end position="1373"/>
    </location>
</feature>
<feature type="compositionally biased region" description="Low complexity" evidence="2">
    <location>
        <begin position="121"/>
        <end position="160"/>
    </location>
</feature>
<feature type="compositionally biased region" description="Polar residues" evidence="2">
    <location>
        <begin position="92"/>
        <end position="106"/>
    </location>
</feature>
<reference evidence="4" key="4">
    <citation type="journal article" date="2015" name="PLoS ONE">
        <title>Comprehensive Evaluation of Toxoplasma gondii VEG and Neospora caninum LIV Genomes with Tachyzoite Stage Transcriptome and Proteome Defines Novel Transcript Features.</title>
        <authorList>
            <person name="Ramaprasad A."/>
            <person name="Mourier T."/>
            <person name="Naeem R."/>
            <person name="Malas T.B."/>
            <person name="Moussa E."/>
            <person name="Panigrahi A."/>
            <person name="Vermont S.J."/>
            <person name="Otto T.D."/>
            <person name="Wastling J."/>
            <person name="Pain A."/>
        </authorList>
    </citation>
    <scope>NUCLEOTIDE SEQUENCE</scope>
    <source>
        <strain evidence="4">Liverpool</strain>
    </source>
</reference>
<reference evidence="5" key="3">
    <citation type="journal article" date="2012" name="PLoS Pathog.">
        <title>Comparative genomics of the apicomplexan parasites Toxoplasma gondii and Neospora caninum: Coccidia differing in host range and transmission strategy.</title>
        <authorList>
            <person name="Reid A.J."/>
            <person name="Vermont S.J."/>
            <person name="Cotton J.A."/>
            <person name="Harris D."/>
            <person name="Hill-Cawthorne G.A."/>
            <person name="Konen-Waisman S."/>
            <person name="Latham S.M."/>
            <person name="Mourier T."/>
            <person name="Norton R."/>
            <person name="Quail M.A."/>
            <person name="Sanders M."/>
            <person name="Shanmugam D."/>
            <person name="Sohal A."/>
            <person name="Wasmuth J.D."/>
            <person name="Brunk B."/>
            <person name="Grigg M.E."/>
            <person name="Howard J.C."/>
            <person name="Parkinson J."/>
            <person name="Roos D.S."/>
            <person name="Trees A.J."/>
            <person name="Berriman M."/>
            <person name="Pain A."/>
            <person name="Wastling J.M."/>
        </authorList>
    </citation>
    <scope>NUCLEOTIDE SEQUENCE [LARGE SCALE GENOMIC DNA]</scope>
    <source>
        <strain evidence="5">Liverpool</strain>
    </source>
</reference>
<dbReference type="EMBL" id="LN714480">
    <property type="protein sequence ID" value="CEL65814.1"/>
    <property type="molecule type" value="Genomic_DNA"/>
</dbReference>
<dbReference type="GeneID" id="13444487"/>
<protein>
    <submittedName>
        <fullName evidence="3">Uncharacterized protein</fullName>
    </submittedName>
</protein>
<keyword evidence="1" id="KW-0175">Coiled coil</keyword>
<dbReference type="OrthoDB" id="333992at2759"/>
<evidence type="ECO:0000313" key="4">
    <source>
        <dbReference type="EMBL" id="CEL65814.1"/>
    </source>
</evidence>
<feature type="compositionally biased region" description="Polar residues" evidence="2">
    <location>
        <begin position="321"/>
        <end position="338"/>
    </location>
</feature>
<feature type="compositionally biased region" description="Basic and acidic residues" evidence="2">
    <location>
        <begin position="1133"/>
        <end position="1149"/>
    </location>
</feature>
<feature type="region of interest" description="Disordered" evidence="2">
    <location>
        <begin position="1332"/>
        <end position="1547"/>
    </location>
</feature>
<feature type="region of interest" description="Disordered" evidence="2">
    <location>
        <begin position="979"/>
        <end position="1249"/>
    </location>
</feature>
<feature type="compositionally biased region" description="Low complexity" evidence="2">
    <location>
        <begin position="1092"/>
        <end position="1107"/>
    </location>
</feature>
<feature type="compositionally biased region" description="Basic and acidic residues" evidence="2">
    <location>
        <begin position="64"/>
        <end position="85"/>
    </location>
</feature>
<feature type="compositionally biased region" description="Basic and acidic residues" evidence="2">
    <location>
        <begin position="259"/>
        <end position="270"/>
    </location>
</feature>
<evidence type="ECO:0000256" key="1">
    <source>
        <dbReference type="SAM" id="Coils"/>
    </source>
</evidence>
<feature type="compositionally biased region" description="Low complexity" evidence="2">
    <location>
        <begin position="351"/>
        <end position="360"/>
    </location>
</feature>
<feature type="compositionally biased region" description="Basic and acidic residues" evidence="2">
    <location>
        <begin position="1187"/>
        <end position="1204"/>
    </location>
</feature>
<evidence type="ECO:0000313" key="5">
    <source>
        <dbReference type="Proteomes" id="UP000007494"/>
    </source>
</evidence>
<dbReference type="RefSeq" id="XP_003881890.1">
    <property type="nucleotide sequence ID" value="XM_003881841.1"/>
</dbReference>
<feature type="compositionally biased region" description="Polar residues" evidence="2">
    <location>
        <begin position="297"/>
        <end position="306"/>
    </location>
</feature>
<dbReference type="Proteomes" id="UP000007494">
    <property type="component" value="Chromosome VI"/>
</dbReference>
<reference evidence="3" key="1">
    <citation type="submission" date="2011-02" db="EMBL/GenBank/DDBJ databases">
        <authorList>
            <person name="Aslett M."/>
        </authorList>
    </citation>
    <scope>NUCLEOTIDE SEQUENCE</scope>
    <source>
        <strain evidence="3">Liverpool</strain>
    </source>
</reference>
<evidence type="ECO:0000256" key="2">
    <source>
        <dbReference type="SAM" id="MobiDB-lite"/>
    </source>
</evidence>
<keyword evidence="5" id="KW-1185">Reference proteome</keyword>
<dbReference type="EMBL" id="FR823387">
    <property type="protein sequence ID" value="CBZ51857.1"/>
    <property type="molecule type" value="Genomic_DNA"/>
</dbReference>
<dbReference type="PANTHER" id="PTHR45287:SF4">
    <property type="entry name" value="OS03G0691500 PROTEIN"/>
    <property type="match status" value="1"/>
</dbReference>
<dbReference type="InParanoid" id="F0VDR4"/>
<organism evidence="3 5">
    <name type="scientific">Neospora caninum (strain Liverpool)</name>
    <dbReference type="NCBI Taxonomy" id="572307"/>
    <lineage>
        <taxon>Eukaryota</taxon>
        <taxon>Sar</taxon>
        <taxon>Alveolata</taxon>
        <taxon>Apicomplexa</taxon>
        <taxon>Conoidasida</taxon>
        <taxon>Coccidia</taxon>
        <taxon>Eucoccidiorida</taxon>
        <taxon>Eimeriorina</taxon>
        <taxon>Sarcocystidae</taxon>
        <taxon>Neospora</taxon>
    </lineage>
</organism>
<dbReference type="eggNOG" id="ENOG502QY7W">
    <property type="taxonomic scope" value="Eukaryota"/>
</dbReference>
<feature type="compositionally biased region" description="Polar residues" evidence="2">
    <location>
        <begin position="1528"/>
        <end position="1547"/>
    </location>
</feature>
<feature type="compositionally biased region" description="Basic and acidic residues" evidence="2">
    <location>
        <begin position="1160"/>
        <end position="1171"/>
    </location>
</feature>
<name>F0VDR4_NEOCL</name>
<feature type="compositionally biased region" description="Low complexity" evidence="2">
    <location>
        <begin position="22"/>
        <end position="42"/>
    </location>
</feature>
<feature type="compositionally biased region" description="Basic and acidic residues" evidence="2">
    <location>
        <begin position="1424"/>
        <end position="1457"/>
    </location>
</feature>
<gene>
    <name evidence="4" type="ORF">BN1204_016490</name>
    <name evidence="3" type="ORF">NCLIV_016490</name>
</gene>
<feature type="compositionally biased region" description="Basic and acidic residues" evidence="2">
    <location>
        <begin position="1212"/>
        <end position="1222"/>
    </location>
</feature>
<dbReference type="PANTHER" id="PTHR45287">
    <property type="entry name" value="OS03G0691500 PROTEIN"/>
    <property type="match status" value="1"/>
</dbReference>
<feature type="compositionally biased region" description="Basic and acidic residues" evidence="2">
    <location>
        <begin position="1002"/>
        <end position="1013"/>
    </location>
</feature>
<feature type="compositionally biased region" description="Low complexity" evidence="2">
    <location>
        <begin position="1408"/>
        <end position="1420"/>
    </location>
</feature>